<sequence length="134" mass="13484">MLHVRRRRRLLMPACLLAAVLVACFSHALSADGGPGHAPPAAAVSQHDGAAHQPLASAAPAEGTGCGHGCSADAAAGALMCAMAAVAAIGVLLLARRERLLPPLPALAVLPRTWSPTPAVPRPPSLSALCISRT</sequence>
<feature type="chain" id="PRO_5046659064" description="MYXO-CTERM domain-containing protein" evidence="3">
    <location>
        <begin position="31"/>
        <end position="134"/>
    </location>
</feature>
<organism evidence="4 5">
    <name type="scientific">Zhihengliuella salsuginis</name>
    <dbReference type="NCBI Taxonomy" id="578222"/>
    <lineage>
        <taxon>Bacteria</taxon>
        <taxon>Bacillati</taxon>
        <taxon>Actinomycetota</taxon>
        <taxon>Actinomycetes</taxon>
        <taxon>Micrococcales</taxon>
        <taxon>Micrococcaceae</taxon>
        <taxon>Zhihengliuella</taxon>
    </lineage>
</organism>
<dbReference type="RefSeq" id="WP_189349405.1">
    <property type="nucleotide sequence ID" value="NZ_BMXK01000005.1"/>
</dbReference>
<dbReference type="EMBL" id="BMXK01000005">
    <property type="protein sequence ID" value="GHD05226.1"/>
    <property type="molecule type" value="Genomic_DNA"/>
</dbReference>
<keyword evidence="2" id="KW-1133">Transmembrane helix</keyword>
<keyword evidence="3" id="KW-0732">Signal</keyword>
<evidence type="ECO:0008006" key="6">
    <source>
        <dbReference type="Google" id="ProtNLM"/>
    </source>
</evidence>
<dbReference type="Proteomes" id="UP000642819">
    <property type="component" value="Unassembled WGS sequence"/>
</dbReference>
<comment type="caution">
    <text evidence="4">The sequence shown here is derived from an EMBL/GenBank/DDBJ whole genome shotgun (WGS) entry which is preliminary data.</text>
</comment>
<feature type="signal peptide" evidence="3">
    <location>
        <begin position="1"/>
        <end position="30"/>
    </location>
</feature>
<dbReference type="PROSITE" id="PS51257">
    <property type="entry name" value="PROKAR_LIPOPROTEIN"/>
    <property type="match status" value="1"/>
</dbReference>
<keyword evidence="5" id="KW-1185">Reference proteome</keyword>
<feature type="transmembrane region" description="Helical" evidence="2">
    <location>
        <begin position="74"/>
        <end position="95"/>
    </location>
</feature>
<feature type="region of interest" description="Disordered" evidence="1">
    <location>
        <begin position="36"/>
        <end position="58"/>
    </location>
</feature>
<evidence type="ECO:0000313" key="5">
    <source>
        <dbReference type="Proteomes" id="UP000642819"/>
    </source>
</evidence>
<evidence type="ECO:0000256" key="1">
    <source>
        <dbReference type="SAM" id="MobiDB-lite"/>
    </source>
</evidence>
<accession>A0ABQ3GIU3</accession>
<name>A0ABQ3GIU3_9MICC</name>
<evidence type="ECO:0000256" key="2">
    <source>
        <dbReference type="SAM" id="Phobius"/>
    </source>
</evidence>
<keyword evidence="2" id="KW-0472">Membrane</keyword>
<gene>
    <name evidence="4" type="ORF">GCM10008096_13850</name>
</gene>
<protein>
    <recommendedName>
        <fullName evidence="6">MYXO-CTERM domain-containing protein</fullName>
    </recommendedName>
</protein>
<reference evidence="5" key="1">
    <citation type="journal article" date="2019" name="Int. J. Syst. Evol. Microbiol.">
        <title>The Global Catalogue of Microorganisms (GCM) 10K type strain sequencing project: providing services to taxonomists for standard genome sequencing and annotation.</title>
        <authorList>
            <consortium name="The Broad Institute Genomics Platform"/>
            <consortium name="The Broad Institute Genome Sequencing Center for Infectious Disease"/>
            <person name="Wu L."/>
            <person name="Ma J."/>
        </authorList>
    </citation>
    <scope>NUCLEOTIDE SEQUENCE [LARGE SCALE GENOMIC DNA]</scope>
    <source>
        <strain evidence="5">KCTC 19466</strain>
    </source>
</reference>
<keyword evidence="2" id="KW-0812">Transmembrane</keyword>
<evidence type="ECO:0000256" key="3">
    <source>
        <dbReference type="SAM" id="SignalP"/>
    </source>
</evidence>
<evidence type="ECO:0000313" key="4">
    <source>
        <dbReference type="EMBL" id="GHD05226.1"/>
    </source>
</evidence>
<proteinExistence type="predicted"/>